<accession>A0A7S0JJV3</accession>
<gene>
    <name evidence="4" type="ORF">CLEP1334_LOCUS29129</name>
</gene>
<dbReference type="PANTHER" id="PTHR43948">
    <property type="entry name" value="DNAJ HOMOLOG SUBFAMILY B"/>
    <property type="match status" value="1"/>
</dbReference>
<dbReference type="CDD" id="cd06257">
    <property type="entry name" value="DnaJ"/>
    <property type="match status" value="1"/>
</dbReference>
<proteinExistence type="predicted"/>
<dbReference type="SUPFAM" id="SSF46565">
    <property type="entry name" value="Chaperone J-domain"/>
    <property type="match status" value="1"/>
</dbReference>
<feature type="domain" description="J" evidence="3">
    <location>
        <begin position="45"/>
        <end position="111"/>
    </location>
</feature>
<dbReference type="EMBL" id="HBER01058325">
    <property type="protein sequence ID" value="CAD8553838.1"/>
    <property type="molecule type" value="Transcribed_RNA"/>
</dbReference>
<reference evidence="4" key="1">
    <citation type="submission" date="2021-01" db="EMBL/GenBank/DDBJ databases">
        <authorList>
            <person name="Corre E."/>
            <person name="Pelletier E."/>
            <person name="Niang G."/>
            <person name="Scheremetjew M."/>
            <person name="Finn R."/>
            <person name="Kale V."/>
            <person name="Holt S."/>
            <person name="Cochrane G."/>
            <person name="Meng A."/>
            <person name="Brown T."/>
            <person name="Cohen L."/>
        </authorList>
    </citation>
    <scope>NUCLEOTIDE SEQUENCE</scope>
    <source>
        <strain evidence="4">RCC1130</strain>
    </source>
</reference>
<dbReference type="Gene3D" id="2.30.29.30">
    <property type="entry name" value="Pleckstrin-homology domain (PH domain)/Phosphotyrosine-binding domain (PTB)"/>
    <property type="match status" value="1"/>
</dbReference>
<feature type="compositionally biased region" description="Polar residues" evidence="1">
    <location>
        <begin position="510"/>
        <end position="520"/>
    </location>
</feature>
<dbReference type="PRINTS" id="PR00625">
    <property type="entry name" value="JDOMAIN"/>
</dbReference>
<feature type="region of interest" description="Disordered" evidence="1">
    <location>
        <begin position="1"/>
        <end position="34"/>
    </location>
</feature>
<feature type="domain" description="PH" evidence="2">
    <location>
        <begin position="233"/>
        <end position="325"/>
    </location>
</feature>
<dbReference type="SMART" id="SM00233">
    <property type="entry name" value="PH"/>
    <property type="match status" value="2"/>
</dbReference>
<evidence type="ECO:0000259" key="3">
    <source>
        <dbReference type="PROSITE" id="PS50076"/>
    </source>
</evidence>
<feature type="region of interest" description="Disordered" evidence="1">
    <location>
        <begin position="478"/>
        <end position="520"/>
    </location>
</feature>
<evidence type="ECO:0000259" key="2">
    <source>
        <dbReference type="PROSITE" id="PS50003"/>
    </source>
</evidence>
<dbReference type="InterPro" id="IPR011993">
    <property type="entry name" value="PH-like_dom_sf"/>
</dbReference>
<dbReference type="PROSITE" id="PS50076">
    <property type="entry name" value="DNAJ_2"/>
    <property type="match status" value="1"/>
</dbReference>
<dbReference type="SUPFAM" id="SSF50729">
    <property type="entry name" value="PH domain-like"/>
    <property type="match status" value="2"/>
</dbReference>
<dbReference type="GO" id="GO:0051087">
    <property type="term" value="F:protein-folding chaperone binding"/>
    <property type="evidence" value="ECO:0007669"/>
    <property type="project" value="TreeGrafter"/>
</dbReference>
<evidence type="ECO:0000313" key="4">
    <source>
        <dbReference type="EMBL" id="CAD8553838.1"/>
    </source>
</evidence>
<evidence type="ECO:0008006" key="5">
    <source>
        <dbReference type="Google" id="ProtNLM"/>
    </source>
</evidence>
<dbReference type="InterPro" id="IPR036869">
    <property type="entry name" value="J_dom_sf"/>
</dbReference>
<sequence>MATRKSAERRSAERSCGRKASSSELNAKHPGVEELLKGNGPATMGYYAALGLGFDCAQEDVQKKYKRLALQCHPDKAGNEPEAVERFQAIATAYHVLSDTTATKAYWSMFRLRCYLHQTAHTPDRLLYPYYLMQVKKRDDRGIWQDRLITLDLLAGYLQNWKKDAAHRKIALSSIKAIKVQEGSNFSIQFKDNQRDYRLLADNQLHCELFVSVLRAIVDGVAVISDDTIFPPRCERKGYVEKKGKSGDYSRRWLMLGSAYILIFRNMNCEELVNAISLNEFCTIAVTSADGAWVVATATGRKYHFRNSKAAIAKEWVRATGSMLHQEPLNWLQSGRGRSSKSVPFSEVDIIDMMMHGKDGCPLLIDEDLEFEAQGQDVARDSILEARARGGASAVTTNADDDDVSATDDESGDVQLASGEPGAPFADQLAAAAPNAACDFGGECRSSAEAAERSVEVAEAEASKEDVDLSLMRPVALSSPAESMECSSRFPSKPESSAEAMDGAAPPSLGQASKQAGTAGISSKTEKGLMGLWTRMLQPLQGSSEKDVRKIRSRTMDNAENLDKAAFPMHGRAVAEHLSRGMVRNHV</sequence>
<protein>
    <recommendedName>
        <fullName evidence="5">J domain-containing protein</fullName>
    </recommendedName>
</protein>
<dbReference type="AlphaFoldDB" id="A0A7S0JJV3"/>
<name>A0A7S0JJV3_9EUKA</name>
<feature type="compositionally biased region" description="Basic and acidic residues" evidence="1">
    <location>
        <begin position="1"/>
        <end position="16"/>
    </location>
</feature>
<dbReference type="Pfam" id="PF00226">
    <property type="entry name" value="DnaJ"/>
    <property type="match status" value="1"/>
</dbReference>
<dbReference type="GO" id="GO:0051082">
    <property type="term" value="F:unfolded protein binding"/>
    <property type="evidence" value="ECO:0007669"/>
    <property type="project" value="TreeGrafter"/>
</dbReference>
<dbReference type="PANTHER" id="PTHR43948:SF14">
    <property type="entry name" value="PROTEIN DNAJ, PUTATIVE-RELATED"/>
    <property type="match status" value="1"/>
</dbReference>
<dbReference type="GO" id="GO:0005634">
    <property type="term" value="C:nucleus"/>
    <property type="evidence" value="ECO:0007669"/>
    <property type="project" value="TreeGrafter"/>
</dbReference>
<feature type="region of interest" description="Disordered" evidence="1">
    <location>
        <begin position="390"/>
        <end position="422"/>
    </location>
</feature>
<evidence type="ECO:0000256" key="1">
    <source>
        <dbReference type="SAM" id="MobiDB-lite"/>
    </source>
</evidence>
<feature type="compositionally biased region" description="Acidic residues" evidence="1">
    <location>
        <begin position="399"/>
        <end position="412"/>
    </location>
</feature>
<dbReference type="InterPro" id="IPR001623">
    <property type="entry name" value="DnaJ_domain"/>
</dbReference>
<dbReference type="GO" id="GO:0044183">
    <property type="term" value="F:protein folding chaperone"/>
    <property type="evidence" value="ECO:0007669"/>
    <property type="project" value="TreeGrafter"/>
</dbReference>
<dbReference type="GO" id="GO:0005737">
    <property type="term" value="C:cytoplasm"/>
    <property type="evidence" value="ECO:0007669"/>
    <property type="project" value="TreeGrafter"/>
</dbReference>
<dbReference type="PROSITE" id="PS50003">
    <property type="entry name" value="PH_DOMAIN"/>
    <property type="match status" value="1"/>
</dbReference>
<organism evidence="4">
    <name type="scientific">Calcidiscus leptoporus</name>
    <dbReference type="NCBI Taxonomy" id="127549"/>
    <lineage>
        <taxon>Eukaryota</taxon>
        <taxon>Haptista</taxon>
        <taxon>Haptophyta</taxon>
        <taxon>Prymnesiophyceae</taxon>
        <taxon>Coccolithales</taxon>
        <taxon>Calcidiscaceae</taxon>
        <taxon>Calcidiscus</taxon>
    </lineage>
</organism>
<dbReference type="InterPro" id="IPR001849">
    <property type="entry name" value="PH_domain"/>
</dbReference>
<dbReference type="Gene3D" id="1.10.287.110">
    <property type="entry name" value="DnaJ domain"/>
    <property type="match status" value="1"/>
</dbReference>
<dbReference type="SMART" id="SM00271">
    <property type="entry name" value="DnaJ"/>
    <property type="match status" value="1"/>
</dbReference>